<keyword evidence="6" id="KW-1185">Reference proteome</keyword>
<dbReference type="STRING" id="947166.A0A1D1UGZ4"/>
<evidence type="ECO:0000313" key="5">
    <source>
        <dbReference type="EMBL" id="GAU89004.1"/>
    </source>
</evidence>
<feature type="compositionally biased region" description="Acidic residues" evidence="4">
    <location>
        <begin position="609"/>
        <end position="618"/>
    </location>
</feature>
<dbReference type="PANTHER" id="PTHR15574:SF21">
    <property type="entry name" value="DDB1- AND CUL4-ASSOCIATED FACTOR 8"/>
    <property type="match status" value="1"/>
</dbReference>
<dbReference type="PROSITE" id="PS50082">
    <property type="entry name" value="WD_REPEATS_2"/>
    <property type="match status" value="1"/>
</dbReference>
<dbReference type="InterPro" id="IPR001680">
    <property type="entry name" value="WD40_rpt"/>
</dbReference>
<feature type="compositionally biased region" description="Basic and acidic residues" evidence="4">
    <location>
        <begin position="137"/>
        <end position="146"/>
    </location>
</feature>
<evidence type="ECO:0000256" key="2">
    <source>
        <dbReference type="ARBA" id="ARBA00022737"/>
    </source>
</evidence>
<dbReference type="InterPro" id="IPR045151">
    <property type="entry name" value="DCAF8"/>
</dbReference>
<accession>A0A1D1UGZ4</accession>
<dbReference type="GO" id="GO:0005737">
    <property type="term" value="C:cytoplasm"/>
    <property type="evidence" value="ECO:0007669"/>
    <property type="project" value="TreeGrafter"/>
</dbReference>
<dbReference type="OrthoDB" id="4869960at2759"/>
<gene>
    <name evidence="5" type="primary">RvY_01603-1</name>
    <name evidence="5" type="synonym">RvY_01603.1</name>
    <name evidence="5" type="ORF">RvY_01603</name>
</gene>
<feature type="compositionally biased region" description="Acidic residues" evidence="4">
    <location>
        <begin position="96"/>
        <end position="136"/>
    </location>
</feature>
<dbReference type="SUPFAM" id="SSF50978">
    <property type="entry name" value="WD40 repeat-like"/>
    <property type="match status" value="1"/>
</dbReference>
<dbReference type="AlphaFoldDB" id="A0A1D1UGZ4"/>
<protein>
    <submittedName>
        <fullName evidence="5">Uncharacterized protein</fullName>
    </submittedName>
</protein>
<keyword evidence="1 3" id="KW-0853">WD repeat</keyword>
<feature type="region of interest" description="Disordered" evidence="4">
    <location>
        <begin position="581"/>
        <end position="628"/>
    </location>
</feature>
<evidence type="ECO:0000256" key="1">
    <source>
        <dbReference type="ARBA" id="ARBA00022574"/>
    </source>
</evidence>
<proteinExistence type="predicted"/>
<organism evidence="5 6">
    <name type="scientific">Ramazzottius varieornatus</name>
    <name type="common">Water bear</name>
    <name type="synonym">Tardigrade</name>
    <dbReference type="NCBI Taxonomy" id="947166"/>
    <lineage>
        <taxon>Eukaryota</taxon>
        <taxon>Metazoa</taxon>
        <taxon>Ecdysozoa</taxon>
        <taxon>Tardigrada</taxon>
        <taxon>Eutardigrada</taxon>
        <taxon>Parachela</taxon>
        <taxon>Hypsibioidea</taxon>
        <taxon>Ramazzottiidae</taxon>
        <taxon>Ramazzottius</taxon>
    </lineage>
</organism>
<name>A0A1D1UGZ4_RAMVA</name>
<feature type="repeat" description="WD" evidence="3">
    <location>
        <begin position="204"/>
        <end position="245"/>
    </location>
</feature>
<dbReference type="InterPro" id="IPR015943">
    <property type="entry name" value="WD40/YVTN_repeat-like_dom_sf"/>
</dbReference>
<dbReference type="Pfam" id="PF00400">
    <property type="entry name" value="WD40"/>
    <property type="match status" value="2"/>
</dbReference>
<keyword evidence="2" id="KW-0677">Repeat</keyword>
<evidence type="ECO:0000256" key="4">
    <source>
        <dbReference type="SAM" id="MobiDB-lite"/>
    </source>
</evidence>
<dbReference type="InterPro" id="IPR036322">
    <property type="entry name" value="WD40_repeat_dom_sf"/>
</dbReference>
<feature type="compositionally biased region" description="Basic and acidic residues" evidence="4">
    <location>
        <begin position="22"/>
        <end position="32"/>
    </location>
</feature>
<reference evidence="5 6" key="1">
    <citation type="journal article" date="2016" name="Nat. Commun.">
        <title>Extremotolerant tardigrade genome and improved radiotolerance of human cultured cells by tardigrade-unique protein.</title>
        <authorList>
            <person name="Hashimoto T."/>
            <person name="Horikawa D.D."/>
            <person name="Saito Y."/>
            <person name="Kuwahara H."/>
            <person name="Kozuka-Hata H."/>
            <person name="Shin-I T."/>
            <person name="Minakuchi Y."/>
            <person name="Ohishi K."/>
            <person name="Motoyama A."/>
            <person name="Aizu T."/>
            <person name="Enomoto A."/>
            <person name="Kondo K."/>
            <person name="Tanaka S."/>
            <person name="Hara Y."/>
            <person name="Koshikawa S."/>
            <person name="Sagara H."/>
            <person name="Miura T."/>
            <person name="Yokobori S."/>
            <person name="Miyagawa K."/>
            <person name="Suzuki Y."/>
            <person name="Kubo T."/>
            <person name="Oyama M."/>
            <person name="Kohara Y."/>
            <person name="Fujiyama A."/>
            <person name="Arakawa K."/>
            <person name="Katayama T."/>
            <person name="Toyoda A."/>
            <person name="Kunieda T."/>
        </authorList>
    </citation>
    <scope>NUCLEOTIDE SEQUENCE [LARGE SCALE GENOMIC DNA]</scope>
    <source>
        <strain evidence="5 6">YOKOZUNA-1</strain>
    </source>
</reference>
<dbReference type="PROSITE" id="PS50294">
    <property type="entry name" value="WD_REPEATS_REGION"/>
    <property type="match status" value="1"/>
</dbReference>
<feature type="region of interest" description="Disordered" evidence="4">
    <location>
        <begin position="1"/>
        <end position="154"/>
    </location>
</feature>
<evidence type="ECO:0000313" key="6">
    <source>
        <dbReference type="Proteomes" id="UP000186922"/>
    </source>
</evidence>
<evidence type="ECO:0000256" key="3">
    <source>
        <dbReference type="PROSITE-ProRule" id="PRU00221"/>
    </source>
</evidence>
<feature type="compositionally biased region" description="Low complexity" evidence="4">
    <location>
        <begin position="73"/>
        <end position="88"/>
    </location>
</feature>
<dbReference type="GO" id="GO:0080008">
    <property type="term" value="C:Cul4-RING E3 ubiquitin ligase complex"/>
    <property type="evidence" value="ECO:0007669"/>
    <property type="project" value="TreeGrafter"/>
</dbReference>
<dbReference type="EMBL" id="BDGG01000001">
    <property type="protein sequence ID" value="GAU89004.1"/>
    <property type="molecule type" value="Genomic_DNA"/>
</dbReference>
<dbReference type="PANTHER" id="PTHR15574">
    <property type="entry name" value="WD REPEAT DOMAIN-CONTAINING FAMILY"/>
    <property type="match status" value="1"/>
</dbReference>
<comment type="caution">
    <text evidence="5">The sequence shown here is derived from an EMBL/GenBank/DDBJ whole genome shotgun (WGS) entry which is preliminary data.</text>
</comment>
<dbReference type="Proteomes" id="UP000186922">
    <property type="component" value="Unassembled WGS sequence"/>
</dbReference>
<dbReference type="SMART" id="SM00320">
    <property type="entry name" value="WD40"/>
    <property type="match status" value="7"/>
</dbReference>
<sequence length="628" mass="69213">MDGAGDPSEEASSSASNSDQAGHADKRKHEAVNGDSTAPKKKSIERGIASLVLNAEASTSASTQENPAPQPDMPAANDPADPAANADNDMPHLVDPDDDENDWQDEGADEDDDEDDDEDQDAEGDPDEDGRELENDEVYKRPDTDPHLLISPPPPLSSSDIFFSSFLLRKEYGVLPGYRHPLAIRQKLAGDRGMLRKLSLWTNLEHHEGCVNALNFNPSGTMLASGSDDLKICLWDWNSKKLKYAFNSNHRSNVFQSKFIPLSNDSLLVSSARDGTVRMHQLSEAGVPPVDKLLARHKGACHKIDVRPDSQYHVMSCGEDGLVKFLDIRTAAASNKSEMTVAVADGDEKVPLYSIMTNPLKSYEFVLSGQDKYVRVYDLRQLREEPRYPPLMKLCPGHLKTTTRARYSASSAVYNYCGSEIIASYNDHNVFLFNDINTSSEVLASIAAHEYEGHRNNQTVKGVNFFGPRSEYVVSGSDCGKVFFWEKESQKVVHYLEADGIGAVNVLEPHPMDPIFATSGLEHSIKVWAPTGESPACLNQLTEAMRKNFEERKREYRMGGRMGGVGEGEFLMMLMQHLQQRGARADRAARAQRRPAAPADPNEMPPLEGDSESDDDGEGPAPPGCRMS</sequence>
<dbReference type="Gene3D" id="2.130.10.10">
    <property type="entry name" value="YVTN repeat-like/Quinoprotein amine dehydrogenase"/>
    <property type="match status" value="1"/>
</dbReference>
<feature type="compositionally biased region" description="Polar residues" evidence="4">
    <location>
        <begin position="56"/>
        <end position="65"/>
    </location>
</feature>